<dbReference type="KEGG" id="eao:BD94_0071"/>
<dbReference type="InterPro" id="IPR036942">
    <property type="entry name" value="Beta-barrel_TonB_sf"/>
</dbReference>
<keyword evidence="3 10" id="KW-1134">Transmembrane beta strand</keyword>
<dbReference type="InterPro" id="IPR012910">
    <property type="entry name" value="Plug_dom"/>
</dbReference>
<dbReference type="AlphaFoldDB" id="A0A077E8G5"/>
<dbReference type="InterPro" id="IPR037066">
    <property type="entry name" value="Plug_dom_sf"/>
</dbReference>
<evidence type="ECO:0000256" key="9">
    <source>
        <dbReference type="ARBA" id="ARBA00023237"/>
    </source>
</evidence>
<evidence type="ECO:0000256" key="11">
    <source>
        <dbReference type="RuleBase" id="RU003357"/>
    </source>
</evidence>
<dbReference type="InterPro" id="IPR000531">
    <property type="entry name" value="Beta-barrel_TonB"/>
</dbReference>
<dbReference type="GO" id="GO:0009279">
    <property type="term" value="C:cell outer membrane"/>
    <property type="evidence" value="ECO:0007669"/>
    <property type="project" value="UniProtKB-SubCell"/>
</dbReference>
<dbReference type="Gene3D" id="2.170.130.10">
    <property type="entry name" value="TonB-dependent receptor, plug domain"/>
    <property type="match status" value="1"/>
</dbReference>
<evidence type="ECO:0000256" key="12">
    <source>
        <dbReference type="SAM" id="SignalP"/>
    </source>
</evidence>
<dbReference type="HOGENOM" id="CLU_008287_18_0_10"/>
<keyword evidence="2 10" id="KW-0813">Transport</keyword>
<evidence type="ECO:0000256" key="3">
    <source>
        <dbReference type="ARBA" id="ARBA00022452"/>
    </source>
</evidence>
<dbReference type="Pfam" id="PF00593">
    <property type="entry name" value="TonB_dep_Rec_b-barrel"/>
    <property type="match status" value="1"/>
</dbReference>
<dbReference type="InterPro" id="IPR039426">
    <property type="entry name" value="TonB-dep_rcpt-like"/>
</dbReference>
<evidence type="ECO:0000256" key="8">
    <source>
        <dbReference type="ARBA" id="ARBA00023170"/>
    </source>
</evidence>
<protein>
    <submittedName>
        <fullName evidence="15">TonB-dependent receptor</fullName>
    </submittedName>
</protein>
<dbReference type="CDD" id="cd01347">
    <property type="entry name" value="ligand_gated_channel"/>
    <property type="match status" value="1"/>
</dbReference>
<dbReference type="GO" id="GO:0015344">
    <property type="term" value="F:siderophore uptake transmembrane transporter activity"/>
    <property type="evidence" value="ECO:0007669"/>
    <property type="project" value="TreeGrafter"/>
</dbReference>
<sequence length="686" mass="76677">MKKAVLFFCLSASIAVGAQQQSEKEKEIEEVVVSGNTFEQKVKEVPIPIKVIDKKQIQQSGSVRLSDILAEQTGLIITPNHGTSLQMQGMTGEYTLILINGEPLVGRTAGTLDLSRITVNNIKRIEIIKGPSSSLYGSDALAGVVNIITETATKDSGSLSLRYGTNTNIDLGGDINIRRDKFSVNLSANRYSSEGYSLNSGADSYGKTVNPFENFTYSTNINFTPNSKWKFGLYARYYYDDQDGKMLSQGQKVDGYSKNKDYNIAPQATWTPNDKVTSRLRLYMSASKNDSKYTFVDSGQLLDETFFKERYVKAENFTDIKWSKKWQTTLGAGIIYQDIEANRYNERKSSNQFYGLGQIAYTPMQGWNIQAGFRYDNNSVFGSQFSPKLATDIQVFKFLSIQASAGRGFKAPDFRQLYLNFTNNLVGYSVLGTQEVGVELAKMIAQGILKQENVLIDPSKVSELKPESSWAYNLGATLKPAKGVVAKVNIFRNDIDNLIQTVPVARKENGQSVFSYQNFNKVFTQGIETELSVSFLNNFTLAGGYQYLEAKDKDVLDRIKAGQLGGNNDRGNYIILGPGDYYGIPGRSKHTFNAKLFYEDKNGWFFNVRGIYRGEYGFADTDGNGIINNKSEMAPGYFLLNASLGKKIFKNYHISIGSDNITNFKNIQFNPEFAGRLLWVSFKITY</sequence>
<dbReference type="EMBL" id="CP007547">
    <property type="protein sequence ID" value="AIL43846.1"/>
    <property type="molecule type" value="Genomic_DNA"/>
</dbReference>
<evidence type="ECO:0000256" key="4">
    <source>
        <dbReference type="ARBA" id="ARBA00022692"/>
    </source>
</evidence>
<feature type="domain" description="TonB-dependent receptor-like beta-barrel" evidence="13">
    <location>
        <begin position="162"/>
        <end position="661"/>
    </location>
</feature>
<comment type="similarity">
    <text evidence="10 11">Belongs to the TonB-dependent receptor family.</text>
</comment>
<keyword evidence="6 11" id="KW-0798">TonB box</keyword>
<evidence type="ECO:0000256" key="5">
    <source>
        <dbReference type="ARBA" id="ARBA00022729"/>
    </source>
</evidence>
<keyword evidence="9 10" id="KW-0998">Cell outer membrane</keyword>
<dbReference type="PANTHER" id="PTHR30069">
    <property type="entry name" value="TONB-DEPENDENT OUTER MEMBRANE RECEPTOR"/>
    <property type="match status" value="1"/>
</dbReference>
<comment type="subcellular location">
    <subcellularLocation>
        <location evidence="1 10">Cell outer membrane</location>
        <topology evidence="1 10">Multi-pass membrane protein</topology>
    </subcellularLocation>
</comment>
<dbReference type="Pfam" id="PF07715">
    <property type="entry name" value="Plug"/>
    <property type="match status" value="1"/>
</dbReference>
<evidence type="ECO:0000256" key="7">
    <source>
        <dbReference type="ARBA" id="ARBA00023136"/>
    </source>
</evidence>
<dbReference type="eggNOG" id="COG4771">
    <property type="taxonomic scope" value="Bacteria"/>
</dbReference>
<reference evidence="15" key="1">
    <citation type="journal article" date="2013" name="Lancet">
        <title>First case of E anophelis outbreak in an intensive-care unit.</title>
        <authorList>
            <person name="Teo J."/>
            <person name="Tan S.Y."/>
            <person name="Tay M."/>
            <person name="Ding Y."/>
            <person name="Kjelleberg S."/>
            <person name="Givskov M."/>
            <person name="Lin R.T."/>
            <person name="Yang L."/>
        </authorList>
    </citation>
    <scope>NUCLEOTIDE SEQUENCE [LARGE SCALE GENOMIC DNA]</scope>
    <source>
        <strain evidence="15">NUHP1</strain>
    </source>
</reference>
<evidence type="ECO:0000259" key="14">
    <source>
        <dbReference type="Pfam" id="PF07715"/>
    </source>
</evidence>
<evidence type="ECO:0000256" key="10">
    <source>
        <dbReference type="PROSITE-ProRule" id="PRU01360"/>
    </source>
</evidence>
<keyword evidence="5 12" id="KW-0732">Signal</keyword>
<keyword evidence="7 10" id="KW-0472">Membrane</keyword>
<keyword evidence="4 10" id="KW-0812">Transmembrane</keyword>
<evidence type="ECO:0000256" key="6">
    <source>
        <dbReference type="ARBA" id="ARBA00023077"/>
    </source>
</evidence>
<dbReference type="PROSITE" id="PS52016">
    <property type="entry name" value="TONB_DEPENDENT_REC_3"/>
    <property type="match status" value="1"/>
</dbReference>
<feature type="chain" id="PRO_5001717567" evidence="12">
    <location>
        <begin position="19"/>
        <end position="686"/>
    </location>
</feature>
<dbReference type="Proteomes" id="UP000028933">
    <property type="component" value="Chromosome"/>
</dbReference>
<dbReference type="RefSeq" id="WP_024563809.1">
    <property type="nucleotide sequence ID" value="NZ_CP007547.1"/>
</dbReference>
<feature type="domain" description="TonB-dependent receptor plug" evidence="14">
    <location>
        <begin position="42"/>
        <end position="144"/>
    </location>
</feature>
<reference evidence="15" key="2">
    <citation type="journal article" date="2015" name="Genome Biol. Evol.">
        <title>Complete Genome Sequence and Transcriptomic Analysis of the Novel Pathogen Elizabethkingia anophelis in Response to Oxidative Stress.</title>
        <authorList>
            <person name="Li Y."/>
            <person name="Liu Y."/>
            <person name="Chew S.C."/>
            <person name="Tay M."/>
            <person name="Salido M.M."/>
            <person name="Teo J."/>
            <person name="Lauro F.M."/>
            <person name="Givskov M."/>
            <person name="Yang L."/>
        </authorList>
    </citation>
    <scope>NUCLEOTIDE SEQUENCE</scope>
    <source>
        <strain evidence="15">NUHP1</strain>
    </source>
</reference>
<evidence type="ECO:0000259" key="13">
    <source>
        <dbReference type="Pfam" id="PF00593"/>
    </source>
</evidence>
<evidence type="ECO:0000256" key="2">
    <source>
        <dbReference type="ARBA" id="ARBA00022448"/>
    </source>
</evidence>
<gene>
    <name evidence="15" type="ORF">BD94_0071</name>
</gene>
<keyword evidence="8 15" id="KW-0675">Receptor</keyword>
<proteinExistence type="inferred from homology"/>
<evidence type="ECO:0000256" key="1">
    <source>
        <dbReference type="ARBA" id="ARBA00004571"/>
    </source>
</evidence>
<dbReference type="SUPFAM" id="SSF56935">
    <property type="entry name" value="Porins"/>
    <property type="match status" value="1"/>
</dbReference>
<name>A0A077E8G5_9FLAO</name>
<dbReference type="Gene3D" id="2.40.170.20">
    <property type="entry name" value="TonB-dependent receptor, beta-barrel domain"/>
    <property type="match status" value="1"/>
</dbReference>
<feature type="signal peptide" evidence="12">
    <location>
        <begin position="1"/>
        <end position="18"/>
    </location>
</feature>
<dbReference type="STRING" id="1338011.BD94_0071"/>
<organism evidence="15 16">
    <name type="scientific">Elizabethkingia anophelis NUHP1</name>
    <dbReference type="NCBI Taxonomy" id="1338011"/>
    <lineage>
        <taxon>Bacteria</taxon>
        <taxon>Pseudomonadati</taxon>
        <taxon>Bacteroidota</taxon>
        <taxon>Flavobacteriia</taxon>
        <taxon>Flavobacteriales</taxon>
        <taxon>Weeksellaceae</taxon>
        <taxon>Elizabethkingia</taxon>
    </lineage>
</organism>
<dbReference type="PANTHER" id="PTHR30069:SF29">
    <property type="entry name" value="HEMOGLOBIN AND HEMOGLOBIN-HAPTOGLOBIN-BINDING PROTEIN 1-RELATED"/>
    <property type="match status" value="1"/>
</dbReference>
<evidence type="ECO:0000313" key="16">
    <source>
        <dbReference type="Proteomes" id="UP000028933"/>
    </source>
</evidence>
<accession>A0A077E8G5</accession>
<dbReference type="GO" id="GO:0044718">
    <property type="term" value="P:siderophore transmembrane transport"/>
    <property type="evidence" value="ECO:0007669"/>
    <property type="project" value="TreeGrafter"/>
</dbReference>
<evidence type="ECO:0000313" key="15">
    <source>
        <dbReference type="EMBL" id="AIL43846.1"/>
    </source>
</evidence>